<gene>
    <name evidence="1" type="ORF">KC01_LOCUS38286</name>
</gene>
<proteinExistence type="predicted"/>
<dbReference type="AlphaFoldDB" id="A0AAV2MEU5"/>
<dbReference type="EMBL" id="OZ035829">
    <property type="protein sequence ID" value="CAL1611898.1"/>
    <property type="molecule type" value="Genomic_DNA"/>
</dbReference>
<keyword evidence="2" id="KW-1185">Reference proteome</keyword>
<accession>A0AAV2MEU5</accession>
<protein>
    <submittedName>
        <fullName evidence="1">Uncharacterized protein</fullName>
    </submittedName>
</protein>
<sequence>MDAAGATSRRVAAMTSSTANPDRVFSAICSPRRTRWHCLWHWHWHGGALRLQFFPGETGARPVNTWLIGGQNVDHVSSPAT</sequence>
<organism evidence="1 2">
    <name type="scientific">Knipowitschia caucasica</name>
    <name type="common">Caucasian dwarf goby</name>
    <name type="synonym">Pomatoschistus caucasicus</name>
    <dbReference type="NCBI Taxonomy" id="637954"/>
    <lineage>
        <taxon>Eukaryota</taxon>
        <taxon>Metazoa</taxon>
        <taxon>Chordata</taxon>
        <taxon>Craniata</taxon>
        <taxon>Vertebrata</taxon>
        <taxon>Euteleostomi</taxon>
        <taxon>Actinopterygii</taxon>
        <taxon>Neopterygii</taxon>
        <taxon>Teleostei</taxon>
        <taxon>Neoteleostei</taxon>
        <taxon>Acanthomorphata</taxon>
        <taxon>Gobiaria</taxon>
        <taxon>Gobiiformes</taxon>
        <taxon>Gobioidei</taxon>
        <taxon>Gobiidae</taxon>
        <taxon>Gobiinae</taxon>
        <taxon>Knipowitschia</taxon>
    </lineage>
</organism>
<dbReference type="Proteomes" id="UP001497482">
    <property type="component" value="Chromosome 7"/>
</dbReference>
<evidence type="ECO:0000313" key="2">
    <source>
        <dbReference type="Proteomes" id="UP001497482"/>
    </source>
</evidence>
<evidence type="ECO:0000313" key="1">
    <source>
        <dbReference type="EMBL" id="CAL1611898.1"/>
    </source>
</evidence>
<name>A0AAV2MEU5_KNICA</name>
<reference evidence="1 2" key="1">
    <citation type="submission" date="2024-04" db="EMBL/GenBank/DDBJ databases">
        <authorList>
            <person name="Waldvogel A.-M."/>
            <person name="Schoenle A."/>
        </authorList>
    </citation>
    <scope>NUCLEOTIDE SEQUENCE [LARGE SCALE GENOMIC DNA]</scope>
</reference>